<evidence type="ECO:0000256" key="1">
    <source>
        <dbReference type="SAM" id="Phobius"/>
    </source>
</evidence>
<dbReference type="AlphaFoldDB" id="A0A8S0XK34"/>
<comment type="caution">
    <text evidence="2">The sequence shown here is derived from an EMBL/GenBank/DDBJ whole genome shotgun (WGS) entry which is preliminary data.</text>
</comment>
<sequence>MNNREYRENLLLRLFFMIVKIIVIITFFLIIISLGSALFHLVKHKSQEHSEKTVKALTLRITLSLLLFIFIIIALATGLLKPHGLGVHMQRPVSTDRTK</sequence>
<proteinExistence type="predicted"/>
<organism evidence="2 3">
    <name type="scientific">Candidatus Methylobacter favarea</name>
    <dbReference type="NCBI Taxonomy" id="2707345"/>
    <lineage>
        <taxon>Bacteria</taxon>
        <taxon>Pseudomonadati</taxon>
        <taxon>Pseudomonadota</taxon>
        <taxon>Gammaproteobacteria</taxon>
        <taxon>Methylococcales</taxon>
        <taxon>Methylococcaceae</taxon>
        <taxon>Methylobacter</taxon>
    </lineage>
</organism>
<dbReference type="EMBL" id="CADCXN010000080">
    <property type="protein sequence ID" value="CAA9891770.1"/>
    <property type="molecule type" value="Genomic_DNA"/>
</dbReference>
<keyword evidence="1" id="KW-0812">Transmembrane</keyword>
<dbReference type="Proteomes" id="UP000494216">
    <property type="component" value="Unassembled WGS sequence"/>
</dbReference>
<evidence type="ECO:0008006" key="4">
    <source>
        <dbReference type="Google" id="ProtNLM"/>
    </source>
</evidence>
<keyword evidence="3" id="KW-1185">Reference proteome</keyword>
<protein>
    <recommendedName>
        <fullName evidence="4">DUF2909 domain-containing protein</fullName>
    </recommendedName>
</protein>
<dbReference type="InterPro" id="IPR021313">
    <property type="entry name" value="DUF2909"/>
</dbReference>
<feature type="transmembrane region" description="Helical" evidence="1">
    <location>
        <begin position="59"/>
        <end position="80"/>
    </location>
</feature>
<name>A0A8S0XK34_9GAMM</name>
<gene>
    <name evidence="2" type="ORF">METHB2_50041</name>
</gene>
<reference evidence="2 3" key="1">
    <citation type="submission" date="2020-02" db="EMBL/GenBank/DDBJ databases">
        <authorList>
            <person name="Hogendoorn C."/>
        </authorList>
    </citation>
    <scope>NUCLEOTIDE SEQUENCE [LARGE SCALE GENOMIC DNA]</scope>
    <source>
        <strain evidence="2">METHB21</strain>
    </source>
</reference>
<keyword evidence="1" id="KW-1133">Transmembrane helix</keyword>
<keyword evidence="1" id="KW-0472">Membrane</keyword>
<dbReference type="NCBIfam" id="NF033233">
    <property type="entry name" value="twin_helix"/>
    <property type="match status" value="1"/>
</dbReference>
<dbReference type="Pfam" id="PF11137">
    <property type="entry name" value="DUF2909"/>
    <property type="match status" value="1"/>
</dbReference>
<accession>A0A8S0XK34</accession>
<evidence type="ECO:0000313" key="3">
    <source>
        <dbReference type="Proteomes" id="UP000494216"/>
    </source>
</evidence>
<evidence type="ECO:0000313" key="2">
    <source>
        <dbReference type="EMBL" id="CAA9891770.1"/>
    </source>
</evidence>
<feature type="transmembrane region" description="Helical" evidence="1">
    <location>
        <begin position="12"/>
        <end position="39"/>
    </location>
</feature>